<evidence type="ECO:0000259" key="4">
    <source>
        <dbReference type="Pfam" id="PF04082"/>
    </source>
</evidence>
<dbReference type="InterPro" id="IPR036864">
    <property type="entry name" value="Zn2-C6_fun-type_DNA-bd_sf"/>
</dbReference>
<organism evidence="5 6">
    <name type="scientific">Apiospora saccharicola</name>
    <dbReference type="NCBI Taxonomy" id="335842"/>
    <lineage>
        <taxon>Eukaryota</taxon>
        <taxon>Fungi</taxon>
        <taxon>Dikarya</taxon>
        <taxon>Ascomycota</taxon>
        <taxon>Pezizomycotina</taxon>
        <taxon>Sordariomycetes</taxon>
        <taxon>Xylariomycetidae</taxon>
        <taxon>Amphisphaeriales</taxon>
        <taxon>Apiosporaceae</taxon>
        <taxon>Apiospora</taxon>
    </lineage>
</organism>
<dbReference type="PANTHER" id="PTHR31668">
    <property type="entry name" value="GLUCOSE TRANSPORT TRANSCRIPTION REGULATOR RGT1-RELATED-RELATED"/>
    <property type="match status" value="1"/>
</dbReference>
<evidence type="ECO:0000256" key="2">
    <source>
        <dbReference type="ARBA" id="ARBA00023242"/>
    </source>
</evidence>
<dbReference type="Proteomes" id="UP001446871">
    <property type="component" value="Unassembled WGS sequence"/>
</dbReference>
<evidence type="ECO:0000313" key="5">
    <source>
        <dbReference type="EMBL" id="KAK8046241.1"/>
    </source>
</evidence>
<keyword evidence="2" id="KW-0539">Nucleus</keyword>
<dbReference type="SUPFAM" id="SSF57701">
    <property type="entry name" value="Zn2/Cys6 DNA-binding domain"/>
    <property type="match status" value="1"/>
</dbReference>
<gene>
    <name evidence="5" type="ORF">PG996_014305</name>
</gene>
<feature type="domain" description="Zn(2)-C6 fungal-type" evidence="3">
    <location>
        <begin position="5"/>
        <end position="34"/>
    </location>
</feature>
<reference evidence="5 6" key="1">
    <citation type="submission" date="2023-01" db="EMBL/GenBank/DDBJ databases">
        <title>Analysis of 21 Apiospora genomes using comparative genomics revels a genus with tremendous synthesis potential of carbohydrate active enzymes and secondary metabolites.</title>
        <authorList>
            <person name="Sorensen T."/>
        </authorList>
    </citation>
    <scope>NUCLEOTIDE SEQUENCE [LARGE SCALE GENOMIC DNA]</scope>
    <source>
        <strain evidence="5 6">CBS 83171</strain>
    </source>
</reference>
<accession>A0ABR1THY5</accession>
<sequence length="586" mass="64231">MSSRDACKIRKIKCSETSPCNACTASGIACTFKKLQATRGPRSLRAKTIKKISETQVDSCSSQEETFIQDRSSEPAFLPAQAPDCAEAEPRPGYGSDISSLLQALDVYQLRLYPIWPIINVEEIRNGLVSEHAASYILLATAIRLATVAQLQGEAISPDDVPPSSLEHFDSLDLNGLRISFFLHIYHENQSPGGGKSLIYLRQALTLAQILRLDREASYAGLQESEQEMRRRVLWLLFVTERGVAMLHKLPVLLKPNVGFPVPGSHDRTNVLPAFLKLVNLFWVFDQSGVFEILQNSDSDLSNMTATARDCLDLLQTRLQDSAADYEPSNDIQKADIFVTRQWMRAVLWRAAAKLGATLTINPVLVGREFLDFVSKLPQAALEAHGPTIEAKTYDIATAVIDAAAVTNNQASAETSASSVDRPEEVLQGLQRLLSSSRGGNKALLASLYFKMASTPLAELPPVVLPPGTGPPPRIVEDVTDNNDNDVPLVSAWSPSGPPAILPSAWADLEDILAHSSFLRTPSGTASPNYHSIEQQNQQMSWAPLDFSTPLMRTPSPMDRVLFDQCQTSSMEGIIPQHVWTEPPPP</sequence>
<keyword evidence="6" id="KW-1185">Reference proteome</keyword>
<dbReference type="CDD" id="cd12148">
    <property type="entry name" value="fungal_TF_MHR"/>
    <property type="match status" value="1"/>
</dbReference>
<comment type="caution">
    <text evidence="5">The sequence shown here is derived from an EMBL/GenBank/DDBJ whole genome shotgun (WGS) entry which is preliminary data.</text>
</comment>
<evidence type="ECO:0000256" key="1">
    <source>
        <dbReference type="ARBA" id="ARBA00022723"/>
    </source>
</evidence>
<dbReference type="InterPro" id="IPR001138">
    <property type="entry name" value="Zn2Cys6_DnaBD"/>
</dbReference>
<evidence type="ECO:0000313" key="6">
    <source>
        <dbReference type="Proteomes" id="UP001446871"/>
    </source>
</evidence>
<dbReference type="Gene3D" id="4.10.240.10">
    <property type="entry name" value="Zn(2)-C6 fungal-type DNA-binding domain"/>
    <property type="match status" value="1"/>
</dbReference>
<keyword evidence="1" id="KW-0479">Metal-binding</keyword>
<dbReference type="InterPro" id="IPR050797">
    <property type="entry name" value="Carb_Metab_Trans_Reg"/>
</dbReference>
<protein>
    <recommendedName>
        <fullName evidence="7">Zn(2)-C6 fungal-type domain-containing protein</fullName>
    </recommendedName>
</protein>
<evidence type="ECO:0008006" key="7">
    <source>
        <dbReference type="Google" id="ProtNLM"/>
    </source>
</evidence>
<dbReference type="EMBL" id="JAQQWM010000009">
    <property type="protein sequence ID" value="KAK8046241.1"/>
    <property type="molecule type" value="Genomic_DNA"/>
</dbReference>
<proteinExistence type="predicted"/>
<name>A0ABR1THY5_9PEZI</name>
<dbReference type="InterPro" id="IPR007219">
    <property type="entry name" value="XnlR_reg_dom"/>
</dbReference>
<dbReference type="CDD" id="cd00067">
    <property type="entry name" value="GAL4"/>
    <property type="match status" value="1"/>
</dbReference>
<dbReference type="Pfam" id="PF00172">
    <property type="entry name" value="Zn_clus"/>
    <property type="match status" value="1"/>
</dbReference>
<dbReference type="Pfam" id="PF04082">
    <property type="entry name" value="Fungal_trans"/>
    <property type="match status" value="1"/>
</dbReference>
<feature type="domain" description="Xylanolytic transcriptional activator regulatory" evidence="4">
    <location>
        <begin position="136"/>
        <end position="256"/>
    </location>
</feature>
<evidence type="ECO:0000259" key="3">
    <source>
        <dbReference type="Pfam" id="PF00172"/>
    </source>
</evidence>
<dbReference type="PROSITE" id="PS51257">
    <property type="entry name" value="PROKAR_LIPOPROTEIN"/>
    <property type="match status" value="1"/>
</dbReference>
<dbReference type="PANTHER" id="PTHR31668:SF28">
    <property type="entry name" value="ZN(II)2CYS6 TRANSCRIPTION FACTOR (EUROFUNG)"/>
    <property type="match status" value="1"/>
</dbReference>